<dbReference type="InterPro" id="IPR023324">
    <property type="entry name" value="BH2638-like_sf"/>
</dbReference>
<keyword evidence="3" id="KW-1185">Reference proteome</keyword>
<comment type="similarity">
    <text evidence="1">Belongs to the UPF0223 family.</text>
</comment>
<name>A0A1I0YY58_9BACI</name>
<evidence type="ECO:0000313" key="3">
    <source>
        <dbReference type="Proteomes" id="UP000198642"/>
    </source>
</evidence>
<evidence type="ECO:0000313" key="2">
    <source>
        <dbReference type="EMBL" id="SFB18211.1"/>
    </source>
</evidence>
<dbReference type="Gene3D" id="1.10.220.80">
    <property type="entry name" value="BH2638-like"/>
    <property type="match status" value="1"/>
</dbReference>
<proteinExistence type="inferred from homology"/>
<gene>
    <name evidence="2" type="ORF">SAMN04488072_10910</name>
</gene>
<dbReference type="Proteomes" id="UP000198642">
    <property type="component" value="Unassembled WGS sequence"/>
</dbReference>
<dbReference type="STRING" id="237679.SAMN04488072_10910"/>
<dbReference type="PIRSF" id="PIRSF037260">
    <property type="entry name" value="UPF0223"/>
    <property type="match status" value="1"/>
</dbReference>
<dbReference type="RefSeq" id="WP_090238164.1">
    <property type="nucleotide sequence ID" value="NZ_FOJW01000009.1"/>
</dbReference>
<accession>A0A1I0YY58</accession>
<dbReference type="InterPro" id="IPR007920">
    <property type="entry name" value="UPF0223"/>
</dbReference>
<evidence type="ECO:0000256" key="1">
    <source>
        <dbReference type="HAMAP-Rule" id="MF_01041"/>
    </source>
</evidence>
<dbReference type="SUPFAM" id="SSF158504">
    <property type="entry name" value="BH2638-like"/>
    <property type="match status" value="1"/>
</dbReference>
<dbReference type="NCBIfam" id="NF003353">
    <property type="entry name" value="PRK04387.1"/>
    <property type="match status" value="1"/>
</dbReference>
<dbReference type="OrthoDB" id="1649074at2"/>
<dbReference type="HAMAP" id="MF_01041">
    <property type="entry name" value="UPF0223"/>
    <property type="match status" value="1"/>
</dbReference>
<dbReference type="EMBL" id="FOJW01000009">
    <property type="protein sequence ID" value="SFB18211.1"/>
    <property type="molecule type" value="Genomic_DNA"/>
</dbReference>
<organism evidence="2 3">
    <name type="scientific">Lentibacillus halodurans</name>
    <dbReference type="NCBI Taxonomy" id="237679"/>
    <lineage>
        <taxon>Bacteria</taxon>
        <taxon>Bacillati</taxon>
        <taxon>Bacillota</taxon>
        <taxon>Bacilli</taxon>
        <taxon>Bacillales</taxon>
        <taxon>Bacillaceae</taxon>
        <taxon>Lentibacillus</taxon>
    </lineage>
</organism>
<dbReference type="Pfam" id="PF05256">
    <property type="entry name" value="UPF0223"/>
    <property type="match status" value="1"/>
</dbReference>
<reference evidence="2 3" key="1">
    <citation type="submission" date="2016-10" db="EMBL/GenBank/DDBJ databases">
        <authorList>
            <person name="de Groot N.N."/>
        </authorList>
    </citation>
    <scope>NUCLEOTIDE SEQUENCE [LARGE SCALE GENOMIC DNA]</scope>
    <source>
        <strain evidence="2 3">CGMCC 1.3702</strain>
    </source>
</reference>
<protein>
    <recommendedName>
        <fullName evidence="1">UPF0223 protein SAMN04488072_10910</fullName>
    </recommendedName>
</protein>
<sequence length="89" mass="10640">MNYHYPLDESWSKQEVIDVVNFFAFVEQAYEKQVNREDFLAAYRKFKQVVPAKSEEKTYFREFERASGYAGYPVVKKARESDQHTIQMT</sequence>
<dbReference type="AlphaFoldDB" id="A0A1I0YY58"/>